<dbReference type="PANTHER" id="PTHR44051:SF9">
    <property type="entry name" value="GLUTATHIONE S-TRANSFERASE 1"/>
    <property type="match status" value="1"/>
</dbReference>
<dbReference type="InterPro" id="IPR036282">
    <property type="entry name" value="Glutathione-S-Trfase_C_sf"/>
</dbReference>
<dbReference type="Proteomes" id="UP001241605">
    <property type="component" value="Chromosome"/>
</dbReference>
<dbReference type="InterPro" id="IPR004045">
    <property type="entry name" value="Glutathione_S-Trfase_N"/>
</dbReference>
<dbReference type="PANTHER" id="PTHR44051">
    <property type="entry name" value="GLUTATHIONE S-TRANSFERASE-RELATED"/>
    <property type="match status" value="1"/>
</dbReference>
<dbReference type="Gene3D" id="1.20.1050.10">
    <property type="match status" value="1"/>
</dbReference>
<name>A0ABY8QJ73_9RHOB</name>
<reference evidence="2 3" key="1">
    <citation type="submission" date="2023-05" db="EMBL/GenBank/DDBJ databases">
        <title>YMD87, complete Genome.</title>
        <authorList>
            <person name="Zhang J."/>
            <person name="Xu X."/>
        </authorList>
    </citation>
    <scope>NUCLEOTIDE SEQUENCE [LARGE SCALE GENOMIC DNA]</scope>
    <source>
        <strain evidence="2 3">YMD87</strain>
    </source>
</reference>
<gene>
    <name evidence="2" type="ORF">QF118_03805</name>
</gene>
<dbReference type="PROSITE" id="PS50404">
    <property type="entry name" value="GST_NTER"/>
    <property type="match status" value="1"/>
</dbReference>
<keyword evidence="3" id="KW-1185">Reference proteome</keyword>
<dbReference type="SUPFAM" id="SSF52833">
    <property type="entry name" value="Thioredoxin-like"/>
    <property type="match status" value="1"/>
</dbReference>
<dbReference type="RefSeq" id="WP_282301323.1">
    <property type="nucleotide sequence ID" value="NZ_CP124616.1"/>
</dbReference>
<proteinExistence type="predicted"/>
<dbReference type="CDD" id="cd03046">
    <property type="entry name" value="GST_N_GTT1_like"/>
    <property type="match status" value="1"/>
</dbReference>
<dbReference type="Pfam" id="PF02798">
    <property type="entry name" value="GST_N"/>
    <property type="match status" value="1"/>
</dbReference>
<dbReference type="InterPro" id="IPR040079">
    <property type="entry name" value="Glutathione_S-Trfase"/>
</dbReference>
<dbReference type="EMBL" id="CP124616">
    <property type="protein sequence ID" value="WGW04687.1"/>
    <property type="molecule type" value="Genomic_DNA"/>
</dbReference>
<organism evidence="2 3">
    <name type="scientific">Tropicibacter oceani</name>
    <dbReference type="NCBI Taxonomy" id="3058420"/>
    <lineage>
        <taxon>Bacteria</taxon>
        <taxon>Pseudomonadati</taxon>
        <taxon>Pseudomonadota</taxon>
        <taxon>Alphaproteobacteria</taxon>
        <taxon>Rhodobacterales</taxon>
        <taxon>Roseobacteraceae</taxon>
        <taxon>Tropicibacter</taxon>
    </lineage>
</organism>
<feature type="domain" description="GST N-terminal" evidence="1">
    <location>
        <begin position="1"/>
        <end position="80"/>
    </location>
</feature>
<dbReference type="SFLD" id="SFLDG00358">
    <property type="entry name" value="Main_(cytGST)"/>
    <property type="match status" value="1"/>
</dbReference>
<dbReference type="Gene3D" id="3.40.30.10">
    <property type="entry name" value="Glutaredoxin"/>
    <property type="match status" value="1"/>
</dbReference>
<protein>
    <submittedName>
        <fullName evidence="2">Glutathione S-transferase</fullName>
    </submittedName>
</protein>
<sequence>MITLHALKYSRATRVLWLLADLGQPCNRVDYDRTEAFRAPEALARVHPLGKSPVIEDEGELIAESATILRYLAAKYGDTTHAPPPGTPAFWQHEAQLDYVEASLAEAALQAILPAFRGKPAPDDALAALNRHLDYIAQAIGDGPLLFGERAMLADIQLSYIVALLARFDLLTDHPAIASYWNALQKQPGYIAATQAAGPMAPPAP</sequence>
<dbReference type="InterPro" id="IPR036249">
    <property type="entry name" value="Thioredoxin-like_sf"/>
</dbReference>
<accession>A0ABY8QJ73</accession>
<dbReference type="SFLD" id="SFLDS00019">
    <property type="entry name" value="Glutathione_Transferase_(cytos"/>
    <property type="match status" value="1"/>
</dbReference>
<dbReference type="SFLD" id="SFLDG01150">
    <property type="entry name" value="Main.1:_Beta-like"/>
    <property type="match status" value="1"/>
</dbReference>
<evidence type="ECO:0000313" key="2">
    <source>
        <dbReference type="EMBL" id="WGW04687.1"/>
    </source>
</evidence>
<evidence type="ECO:0000259" key="1">
    <source>
        <dbReference type="PROSITE" id="PS50404"/>
    </source>
</evidence>
<evidence type="ECO:0000313" key="3">
    <source>
        <dbReference type="Proteomes" id="UP001241605"/>
    </source>
</evidence>
<dbReference type="SUPFAM" id="SSF47616">
    <property type="entry name" value="GST C-terminal domain-like"/>
    <property type="match status" value="1"/>
</dbReference>